<comment type="caution">
    <text evidence="9">The sequence shown here is derived from an EMBL/GenBank/DDBJ whole genome shotgun (WGS) entry which is preliminary data.</text>
</comment>
<evidence type="ECO:0000259" key="8">
    <source>
        <dbReference type="Pfam" id="PF02308"/>
    </source>
</evidence>
<accession>A0ABR7GLG5</accession>
<organism evidence="9 10">
    <name type="scientific">Agathobaculum hominis</name>
    <dbReference type="NCBI Taxonomy" id="2763014"/>
    <lineage>
        <taxon>Bacteria</taxon>
        <taxon>Bacillati</taxon>
        <taxon>Bacillota</taxon>
        <taxon>Clostridia</taxon>
        <taxon>Eubacteriales</taxon>
        <taxon>Butyricicoccaceae</taxon>
        <taxon>Agathobaculum</taxon>
    </lineage>
</organism>
<reference evidence="9 10" key="1">
    <citation type="submission" date="2020-08" db="EMBL/GenBank/DDBJ databases">
        <title>Genome public.</title>
        <authorList>
            <person name="Liu C."/>
            <person name="Sun Q."/>
        </authorList>
    </citation>
    <scope>NUCLEOTIDE SEQUENCE [LARGE SCALE GENOMIC DNA]</scope>
    <source>
        <strain evidence="9 10">M2</strain>
    </source>
</reference>
<dbReference type="PANTHER" id="PTHR33778:SF1">
    <property type="entry name" value="MAGNESIUM TRANSPORTER YHID-RELATED"/>
    <property type="match status" value="1"/>
</dbReference>
<comment type="similarity">
    <text evidence="2">Belongs to the MgtC/SapB family.</text>
</comment>
<dbReference type="PRINTS" id="PR01837">
    <property type="entry name" value="MGTCSAPBPROT"/>
</dbReference>
<name>A0ABR7GLG5_9FIRM</name>
<keyword evidence="4 7" id="KW-0812">Transmembrane</keyword>
<evidence type="ECO:0000256" key="5">
    <source>
        <dbReference type="ARBA" id="ARBA00022989"/>
    </source>
</evidence>
<dbReference type="InterPro" id="IPR003416">
    <property type="entry name" value="MgtC/SapB/SrpB/YhiD_fam"/>
</dbReference>
<keyword evidence="5 7" id="KW-1133">Transmembrane helix</keyword>
<feature type="transmembrane region" description="Helical" evidence="7">
    <location>
        <begin position="103"/>
        <end position="122"/>
    </location>
</feature>
<keyword evidence="3" id="KW-1003">Cell membrane</keyword>
<evidence type="ECO:0000256" key="4">
    <source>
        <dbReference type="ARBA" id="ARBA00022692"/>
    </source>
</evidence>
<evidence type="ECO:0000256" key="3">
    <source>
        <dbReference type="ARBA" id="ARBA00022475"/>
    </source>
</evidence>
<feature type="transmembrane region" description="Helical" evidence="7">
    <location>
        <begin position="61"/>
        <end position="83"/>
    </location>
</feature>
<evidence type="ECO:0000256" key="6">
    <source>
        <dbReference type="ARBA" id="ARBA00023136"/>
    </source>
</evidence>
<gene>
    <name evidence="9" type="ORF">H8S02_04125</name>
</gene>
<evidence type="ECO:0000313" key="9">
    <source>
        <dbReference type="EMBL" id="MBC5695133.1"/>
    </source>
</evidence>
<proteinExistence type="inferred from homology"/>
<dbReference type="Pfam" id="PF02308">
    <property type="entry name" value="MgtC"/>
    <property type="match status" value="1"/>
</dbReference>
<dbReference type="EMBL" id="JACOPK010000003">
    <property type="protein sequence ID" value="MBC5695133.1"/>
    <property type="molecule type" value="Genomic_DNA"/>
</dbReference>
<protein>
    <submittedName>
        <fullName evidence="9">MgtC/SapB family protein</fullName>
    </submittedName>
</protein>
<evidence type="ECO:0000256" key="7">
    <source>
        <dbReference type="SAM" id="Phobius"/>
    </source>
</evidence>
<dbReference type="InterPro" id="IPR049177">
    <property type="entry name" value="MgtC_SapB_SrpB_YhiD_N"/>
</dbReference>
<keyword evidence="10" id="KW-1185">Reference proteome</keyword>
<evidence type="ECO:0000256" key="2">
    <source>
        <dbReference type="ARBA" id="ARBA00009298"/>
    </source>
</evidence>
<feature type="transmembrane region" description="Helical" evidence="7">
    <location>
        <begin position="30"/>
        <end position="49"/>
    </location>
</feature>
<evidence type="ECO:0000256" key="1">
    <source>
        <dbReference type="ARBA" id="ARBA00004651"/>
    </source>
</evidence>
<dbReference type="Proteomes" id="UP000641741">
    <property type="component" value="Unassembled WGS sequence"/>
</dbReference>
<sequence>MRRCLFSFFQKVRRTSVNGVIPYLREMNFVSVMFRLILAMVCGGMIGLERGRKRRPAGFRTYMLVCLGAALTMLLSQYEFAMVMGPWNGIAQELGMKTDVSRFGAQVINGIGFLGAGTILVTGRQEVKGLTTAAGLWASACMGLAIGAGFYECVVLCTVLIFLCMRFLPAFENYLVERARFINIYVEFRSLDDLGSIISRIKSQGARICDVDINRGRTERSINPNAVFAIRLQQKQPHTQVLTAIAALDSVYTIDEV</sequence>
<feature type="transmembrane region" description="Helical" evidence="7">
    <location>
        <begin position="134"/>
        <end position="163"/>
    </location>
</feature>
<keyword evidence="6 7" id="KW-0472">Membrane</keyword>
<feature type="domain" description="MgtC/SapB/SrpB/YhiD N-terminal" evidence="8">
    <location>
        <begin position="36"/>
        <end position="173"/>
    </location>
</feature>
<dbReference type="PANTHER" id="PTHR33778">
    <property type="entry name" value="PROTEIN MGTC"/>
    <property type="match status" value="1"/>
</dbReference>
<evidence type="ECO:0000313" key="10">
    <source>
        <dbReference type="Proteomes" id="UP000641741"/>
    </source>
</evidence>
<comment type="subcellular location">
    <subcellularLocation>
        <location evidence="1">Cell membrane</location>
        <topology evidence="1">Multi-pass membrane protein</topology>
    </subcellularLocation>
</comment>